<feature type="transmembrane region" description="Helical" evidence="1">
    <location>
        <begin position="12"/>
        <end position="45"/>
    </location>
</feature>
<keyword evidence="1" id="KW-0812">Transmembrane</keyword>
<keyword evidence="1" id="KW-1133">Transmembrane helix</keyword>
<protein>
    <submittedName>
        <fullName evidence="2">Uncharacterized protein</fullName>
    </submittedName>
</protein>
<gene>
    <name evidence="2" type="ORF">BDLFYP24_00396</name>
</gene>
<name>A0A6L9SSD0_9BIFI</name>
<feature type="transmembrane region" description="Helical" evidence="1">
    <location>
        <begin position="57"/>
        <end position="79"/>
    </location>
</feature>
<proteinExistence type="predicted"/>
<accession>A0A6L9SSD0</accession>
<organism evidence="2">
    <name type="scientific">Bifidobacterium dentium</name>
    <dbReference type="NCBI Taxonomy" id="1689"/>
    <lineage>
        <taxon>Bacteria</taxon>
        <taxon>Bacillati</taxon>
        <taxon>Actinomycetota</taxon>
        <taxon>Actinomycetes</taxon>
        <taxon>Bifidobacteriales</taxon>
        <taxon>Bifidobacteriaceae</taxon>
        <taxon>Bifidobacterium</taxon>
    </lineage>
</organism>
<reference evidence="2" key="1">
    <citation type="submission" date="2019-11" db="EMBL/GenBank/DDBJ databases">
        <authorList>
            <person name="Feng L."/>
        </authorList>
    </citation>
    <scope>NUCLEOTIDE SEQUENCE</scope>
    <source>
        <strain evidence="2">BdentiumLFYP24</strain>
    </source>
</reference>
<evidence type="ECO:0000256" key="1">
    <source>
        <dbReference type="SAM" id="Phobius"/>
    </source>
</evidence>
<dbReference type="AlphaFoldDB" id="A0A6L9SSD0"/>
<keyword evidence="1" id="KW-0472">Membrane</keyword>
<feature type="transmembrane region" description="Helical" evidence="1">
    <location>
        <begin position="85"/>
        <end position="104"/>
    </location>
</feature>
<evidence type="ECO:0000313" key="2">
    <source>
        <dbReference type="EMBL" id="VYT17605.1"/>
    </source>
</evidence>
<dbReference type="RefSeq" id="WP_156341664.1">
    <property type="nucleotide sequence ID" value="NZ_CACRSP010000014.1"/>
</dbReference>
<dbReference type="EMBL" id="CACRSP010000014">
    <property type="protein sequence ID" value="VYT17605.1"/>
    <property type="molecule type" value="Genomic_DNA"/>
</dbReference>
<sequence>MTMDWGDTVALLLLISPLIIVVLALVIGAIALAFAAGAGILAGIMNLITRPIQSILWVVKWLLLIAASFAALWGFIWLFLPGHRLHGGLILAGAVLAGFTSASCEVGRDWLKQKAIERAQHRQVRRELKQAARQHEDTVE</sequence>